<dbReference type="SUPFAM" id="SSF53098">
    <property type="entry name" value="Ribonuclease H-like"/>
    <property type="match status" value="1"/>
</dbReference>
<keyword evidence="10" id="KW-0255">Endonuclease</keyword>
<dbReference type="Gene3D" id="3.40.970.10">
    <property type="entry name" value="Ribonuclease H1, N-terminal domain"/>
    <property type="match status" value="1"/>
</dbReference>
<dbReference type="PANTHER" id="PTHR10642">
    <property type="entry name" value="RIBONUCLEASE H1"/>
    <property type="match status" value="1"/>
</dbReference>
<name>A0A844FQD9_9LACO</name>
<comment type="subunit">
    <text evidence="5">Monomer.</text>
</comment>
<comment type="similarity">
    <text evidence="4">Belongs to the RNase H family.</text>
</comment>
<keyword evidence="11" id="KW-0378">Hydrolase</keyword>
<keyword evidence="12" id="KW-0460">Magnesium</keyword>
<protein>
    <recommendedName>
        <fullName evidence="7">Ribonuclease H</fullName>
        <ecNumber evidence="6">3.1.26.4</ecNumber>
    </recommendedName>
</protein>
<evidence type="ECO:0000259" key="13">
    <source>
        <dbReference type="PROSITE" id="PS50879"/>
    </source>
</evidence>
<dbReference type="GO" id="GO:0046872">
    <property type="term" value="F:metal ion binding"/>
    <property type="evidence" value="ECO:0007669"/>
    <property type="project" value="UniProtKB-KW"/>
</dbReference>
<feature type="domain" description="RNase H type-1" evidence="13">
    <location>
        <begin position="105"/>
        <end position="263"/>
    </location>
</feature>
<evidence type="ECO:0000313" key="15">
    <source>
        <dbReference type="Proteomes" id="UP000452141"/>
    </source>
</evidence>
<evidence type="ECO:0000256" key="2">
    <source>
        <dbReference type="ARBA" id="ARBA00001946"/>
    </source>
</evidence>
<dbReference type="AlphaFoldDB" id="A0A844FQD9"/>
<gene>
    <name evidence="14" type="ORF">FYJ61_08280</name>
</gene>
<dbReference type="InterPro" id="IPR022892">
    <property type="entry name" value="RNaseHI"/>
</dbReference>
<sequence>MKFYAVKKGRKPGIYHNWPDAQAQVNGYSGAVFKSFDNMMDAINFIGEAPADSLAKLQPAEDELQAAIQKIQQGDASVRPSRVADSAQETGRVTPISHYDKDGQGPYPVHVYTDGGCRNTGNVSGGHVNETDKAAWAYLILDSDDQRYPGHGGWYGATNNVMEMTAFLESLKKLEELGLADEEILFSLDSRYVLDSVSNDFDHPAWLTGWKKRGFKRVKNADLWQEIDQELQKFPHLHFEWVQGHQNNEGNNFVDSYLNEYMDQM</sequence>
<dbReference type="InterPro" id="IPR036397">
    <property type="entry name" value="RNaseH_sf"/>
</dbReference>
<dbReference type="PROSITE" id="PS50879">
    <property type="entry name" value="RNASE_H_1"/>
    <property type="match status" value="1"/>
</dbReference>
<evidence type="ECO:0000256" key="10">
    <source>
        <dbReference type="ARBA" id="ARBA00022759"/>
    </source>
</evidence>
<evidence type="ECO:0000256" key="1">
    <source>
        <dbReference type="ARBA" id="ARBA00000077"/>
    </source>
</evidence>
<evidence type="ECO:0000256" key="5">
    <source>
        <dbReference type="ARBA" id="ARBA00011245"/>
    </source>
</evidence>
<dbReference type="RefSeq" id="WP_154487281.1">
    <property type="nucleotide sequence ID" value="NZ_VUMW01000029.1"/>
</dbReference>
<comment type="caution">
    <text evidence="14">The sequence shown here is derived from an EMBL/GenBank/DDBJ whole genome shotgun (WGS) entry which is preliminary data.</text>
</comment>
<evidence type="ECO:0000313" key="14">
    <source>
        <dbReference type="EMBL" id="MST80433.1"/>
    </source>
</evidence>
<dbReference type="InterPro" id="IPR002156">
    <property type="entry name" value="RNaseH_domain"/>
</dbReference>
<dbReference type="Pfam" id="PF00075">
    <property type="entry name" value="RNase_H"/>
    <property type="match status" value="1"/>
</dbReference>
<dbReference type="EC" id="3.1.26.4" evidence="6"/>
<reference evidence="14 15" key="1">
    <citation type="submission" date="2019-08" db="EMBL/GenBank/DDBJ databases">
        <title>In-depth cultivation of the pig gut microbiome towards novel bacterial diversity and tailored functional studies.</title>
        <authorList>
            <person name="Wylensek D."/>
            <person name="Hitch T.C.A."/>
            <person name="Clavel T."/>
        </authorList>
    </citation>
    <scope>NUCLEOTIDE SEQUENCE [LARGE SCALE GENOMIC DNA]</scope>
    <source>
        <strain evidence="14 15">WCA-470BD-2E</strain>
    </source>
</reference>
<dbReference type="EMBL" id="VUMW01000029">
    <property type="protein sequence ID" value="MST80433.1"/>
    <property type="molecule type" value="Genomic_DNA"/>
</dbReference>
<dbReference type="InterPro" id="IPR037056">
    <property type="entry name" value="RNase_H1_N_sf"/>
</dbReference>
<evidence type="ECO:0000256" key="8">
    <source>
        <dbReference type="ARBA" id="ARBA00022722"/>
    </source>
</evidence>
<evidence type="ECO:0000256" key="7">
    <source>
        <dbReference type="ARBA" id="ARBA00017721"/>
    </source>
</evidence>
<dbReference type="GO" id="GO:0043137">
    <property type="term" value="P:DNA replication, removal of RNA primer"/>
    <property type="evidence" value="ECO:0007669"/>
    <property type="project" value="TreeGrafter"/>
</dbReference>
<evidence type="ECO:0000256" key="4">
    <source>
        <dbReference type="ARBA" id="ARBA00005300"/>
    </source>
</evidence>
<dbReference type="GO" id="GO:0003676">
    <property type="term" value="F:nucleic acid binding"/>
    <property type="evidence" value="ECO:0007669"/>
    <property type="project" value="InterPro"/>
</dbReference>
<dbReference type="CDD" id="cd09278">
    <property type="entry name" value="RNase_HI_prokaryote_like"/>
    <property type="match status" value="1"/>
</dbReference>
<dbReference type="InterPro" id="IPR009027">
    <property type="entry name" value="Ribosomal_bL9/RNase_H1_N"/>
</dbReference>
<dbReference type="Proteomes" id="UP000452141">
    <property type="component" value="Unassembled WGS sequence"/>
</dbReference>
<evidence type="ECO:0000256" key="6">
    <source>
        <dbReference type="ARBA" id="ARBA00012180"/>
    </source>
</evidence>
<dbReference type="InterPro" id="IPR050092">
    <property type="entry name" value="RNase_H"/>
</dbReference>
<dbReference type="InterPro" id="IPR012337">
    <property type="entry name" value="RNaseH-like_sf"/>
</dbReference>
<comment type="function">
    <text evidence="3">Endonuclease that specifically degrades the RNA of RNA-DNA hybrids.</text>
</comment>
<accession>A0A844FQD9</accession>
<evidence type="ECO:0000256" key="11">
    <source>
        <dbReference type="ARBA" id="ARBA00022801"/>
    </source>
</evidence>
<dbReference type="FunFam" id="3.40.970.10:FF:000002">
    <property type="entry name" value="Ribonuclease H"/>
    <property type="match status" value="1"/>
</dbReference>
<dbReference type="SUPFAM" id="SSF55658">
    <property type="entry name" value="L9 N-domain-like"/>
    <property type="match status" value="1"/>
</dbReference>
<dbReference type="Gene3D" id="3.30.420.10">
    <property type="entry name" value="Ribonuclease H-like superfamily/Ribonuclease H"/>
    <property type="match status" value="1"/>
</dbReference>
<evidence type="ECO:0000256" key="3">
    <source>
        <dbReference type="ARBA" id="ARBA00004065"/>
    </source>
</evidence>
<proteinExistence type="inferred from homology"/>
<organism evidence="14 15">
    <name type="scientific">Lactobacillus equicursoris</name>
    <dbReference type="NCBI Taxonomy" id="420645"/>
    <lineage>
        <taxon>Bacteria</taxon>
        <taxon>Bacillati</taxon>
        <taxon>Bacillota</taxon>
        <taxon>Bacilli</taxon>
        <taxon>Lactobacillales</taxon>
        <taxon>Lactobacillaceae</taxon>
        <taxon>Lactobacillus</taxon>
    </lineage>
</organism>
<comment type="catalytic activity">
    <reaction evidence="1">
        <text>Endonucleolytic cleavage to 5'-phosphomonoester.</text>
        <dbReference type="EC" id="3.1.26.4"/>
    </reaction>
</comment>
<evidence type="ECO:0000256" key="9">
    <source>
        <dbReference type="ARBA" id="ARBA00022723"/>
    </source>
</evidence>
<keyword evidence="8" id="KW-0540">Nuclease</keyword>
<dbReference type="InterPro" id="IPR011320">
    <property type="entry name" value="RNase_H1_N"/>
</dbReference>
<comment type="cofactor">
    <cofactor evidence="2">
        <name>Mg(2+)</name>
        <dbReference type="ChEBI" id="CHEBI:18420"/>
    </cofactor>
</comment>
<dbReference type="GO" id="GO:0004523">
    <property type="term" value="F:RNA-DNA hybrid ribonuclease activity"/>
    <property type="evidence" value="ECO:0007669"/>
    <property type="project" value="UniProtKB-EC"/>
</dbReference>
<dbReference type="Pfam" id="PF01693">
    <property type="entry name" value="Cauli_VI"/>
    <property type="match status" value="1"/>
</dbReference>
<dbReference type="PANTHER" id="PTHR10642:SF26">
    <property type="entry name" value="RIBONUCLEASE H1"/>
    <property type="match status" value="1"/>
</dbReference>
<keyword evidence="9" id="KW-0479">Metal-binding</keyword>
<evidence type="ECO:0000256" key="12">
    <source>
        <dbReference type="ARBA" id="ARBA00022842"/>
    </source>
</evidence>